<evidence type="ECO:0000313" key="2">
    <source>
        <dbReference type="Proteomes" id="UP000008332"/>
    </source>
</evidence>
<dbReference type="KEGG" id="rfr:Rfer_4376"/>
<organism evidence="1 2">
    <name type="scientific">Albidiferax ferrireducens (strain ATCC BAA-621 / DSM 15236 / T118)</name>
    <name type="common">Rhodoferax ferrireducens</name>
    <dbReference type="NCBI Taxonomy" id="338969"/>
    <lineage>
        <taxon>Bacteria</taxon>
        <taxon>Pseudomonadati</taxon>
        <taxon>Pseudomonadota</taxon>
        <taxon>Betaproteobacteria</taxon>
        <taxon>Burkholderiales</taxon>
        <taxon>Comamonadaceae</taxon>
        <taxon>Rhodoferax</taxon>
    </lineage>
</organism>
<dbReference type="Proteomes" id="UP000008332">
    <property type="component" value="Plasmid unnamed1"/>
</dbReference>
<evidence type="ECO:0000313" key="1">
    <source>
        <dbReference type="EMBL" id="ABD72062.1"/>
    </source>
</evidence>
<dbReference type="AlphaFoldDB" id="Q21Q83"/>
<dbReference type="RefSeq" id="WP_011458677.1">
    <property type="nucleotide sequence ID" value="NC_007901.1"/>
</dbReference>
<dbReference type="EMBL" id="CP000268">
    <property type="protein sequence ID" value="ABD72062.1"/>
    <property type="molecule type" value="Genomic_DNA"/>
</dbReference>
<geneLocation type="plasmid" evidence="2">
    <name>pDSM15236</name>
</geneLocation>
<protein>
    <submittedName>
        <fullName evidence="1">Uncharacterized protein</fullName>
    </submittedName>
</protein>
<dbReference type="eggNOG" id="COG4860">
    <property type="taxonomic scope" value="Bacteria"/>
</dbReference>
<sequence length="289" mass="32209">MDKTYPDPRAWIQAHIANHLGSNIRQYTWRTWLGQPKVNSLGGLSFLQAAEGKVVEMDDDLILVKTSAKEFCIVAKDLLNAPVEVEAKVKLTFYDLRDFDGLKSDGSDDPSTGGCKSFMLTGAKTLLPAIWEERGEWSNRAKAVTASWTTIQNPYLRDLIKQLEGTYADSCRGRNLVNVLVDANGTTPIFIDPSEAKSCSEDKEKWPAIITTVNSAKFRGRVAIRYDRGADTYEIELTPNLGEARLFGMVHFDDLQPILVGQIEDDSWQSVNVEILKAAPKKKRVLEAA</sequence>
<reference evidence="2" key="1">
    <citation type="submission" date="2006-02" db="EMBL/GenBank/DDBJ databases">
        <title>Complete sequence of plasmid 1 of Rhodoferax ferrireducens DSM 15236.</title>
        <authorList>
            <person name="Copeland A."/>
            <person name="Lucas S."/>
            <person name="Lapidus A."/>
            <person name="Barry K."/>
            <person name="Detter J.C."/>
            <person name="Glavina del Rio T."/>
            <person name="Hammon N."/>
            <person name="Israni S."/>
            <person name="Pitluck S."/>
            <person name="Brettin T."/>
            <person name="Bruce D."/>
            <person name="Han C."/>
            <person name="Tapia R."/>
            <person name="Gilna P."/>
            <person name="Kiss H."/>
            <person name="Schmutz J."/>
            <person name="Larimer F."/>
            <person name="Land M."/>
            <person name="Kyrpides N."/>
            <person name="Ivanova N."/>
            <person name="Richardson P."/>
        </authorList>
    </citation>
    <scope>NUCLEOTIDE SEQUENCE [LARGE SCALE GENOMIC DNA]</scope>
    <source>
        <strain evidence="2">ATCC BAA-621 / DSM 15236 / T118</strain>
        <plasmid evidence="2">Plasmid pDSM15236</plasmid>
    </source>
</reference>
<gene>
    <name evidence="1" type="ordered locus">Rfer_4376</name>
</gene>
<keyword evidence="2" id="KW-1185">Reference proteome</keyword>
<dbReference type="OrthoDB" id="8441207at2"/>
<keyword evidence="1" id="KW-0614">Plasmid</keyword>
<dbReference type="HOGENOM" id="CLU_070054_0_0_4"/>
<accession>Q21Q83</accession>
<proteinExistence type="predicted"/>
<name>Q21Q83_ALBFT</name>